<dbReference type="InterPro" id="IPR050483">
    <property type="entry name" value="CoA-transferase_III_domain"/>
</dbReference>
<dbReference type="Gene3D" id="3.40.50.10540">
    <property type="entry name" value="Crotonobetainyl-coa:carnitine coa-transferase, domain 1"/>
    <property type="match status" value="1"/>
</dbReference>
<dbReference type="InterPro" id="IPR003673">
    <property type="entry name" value="CoA-Trfase_fam_III"/>
</dbReference>
<dbReference type="PANTHER" id="PTHR48207:SF3">
    <property type="entry name" value="SUCCINATE--HYDROXYMETHYLGLUTARATE COA-TRANSFERASE"/>
    <property type="match status" value="1"/>
</dbReference>
<dbReference type="InterPro" id="IPR044855">
    <property type="entry name" value="CoA-Trfase_III_dom3_sf"/>
</dbReference>
<dbReference type="EMBL" id="JBEPSH010000001">
    <property type="protein sequence ID" value="MET4574931.1"/>
    <property type="molecule type" value="Genomic_DNA"/>
</dbReference>
<gene>
    <name evidence="2" type="ORF">ABIE13_000028</name>
</gene>
<organism evidence="2 3">
    <name type="scientific">Ottowia thiooxydans</name>
    <dbReference type="NCBI Taxonomy" id="219182"/>
    <lineage>
        <taxon>Bacteria</taxon>
        <taxon>Pseudomonadati</taxon>
        <taxon>Pseudomonadota</taxon>
        <taxon>Betaproteobacteria</taxon>
        <taxon>Burkholderiales</taxon>
        <taxon>Comamonadaceae</taxon>
        <taxon>Ottowia</taxon>
    </lineage>
</organism>
<protein>
    <submittedName>
        <fullName evidence="2">Crotonobetainyl-CoA:carnitine CoA-transferase CaiB-like acyl-CoA transferase</fullName>
    </submittedName>
</protein>
<dbReference type="Proteomes" id="UP001549320">
    <property type="component" value="Unassembled WGS sequence"/>
</dbReference>
<proteinExistence type="predicted"/>
<accession>A0ABV2Q1M9</accession>
<reference evidence="2 3" key="1">
    <citation type="submission" date="2024-06" db="EMBL/GenBank/DDBJ databases">
        <title>Sorghum-associated microbial communities from plants grown in Nebraska, USA.</title>
        <authorList>
            <person name="Schachtman D."/>
        </authorList>
    </citation>
    <scope>NUCLEOTIDE SEQUENCE [LARGE SCALE GENOMIC DNA]</scope>
    <source>
        <strain evidence="2 3">2709</strain>
    </source>
</reference>
<evidence type="ECO:0000313" key="3">
    <source>
        <dbReference type="Proteomes" id="UP001549320"/>
    </source>
</evidence>
<dbReference type="RefSeq" id="WP_354440102.1">
    <property type="nucleotide sequence ID" value="NZ_JBEPSH010000001.1"/>
</dbReference>
<dbReference type="Pfam" id="PF02515">
    <property type="entry name" value="CoA_transf_3"/>
    <property type="match status" value="1"/>
</dbReference>
<name>A0ABV2Q1M9_9BURK</name>
<keyword evidence="3" id="KW-1185">Reference proteome</keyword>
<sequence length="406" mass="44847">MRGALSGYRILDMTRVLAGPWATQLFADLGAEVIKIERIDTGDSTRKFGPFFKSEDGQSKLASYFASANRGKKSLAIDFSRPEATDVVRSLACKCDVLIENYKVGDLARFGLDYPELSKIHPGLVYCSITGFGQTGPYRYRAAYDLILQGMSGLMSITGPREDEPGSSPYRTGVAMSDLNTGLYAATSVLAALLHRERRGEGQHIDLSLLEVQMALLANVAQGYLASGEEPERHGNRHPTITPNQTCRCRDGYINIVAGSTGGQFQKLCDALGCPELKTDSRFMDNPSRTRHRDILIPLLEARLMEQDRAYWVSKLEPLGVPCGTVNRVSEVFDDPQVRAREVVQTMQHPKAGAMSFVRNPIRFSKTPPQHGLPPDLGEHSKEILRELAGLNDQQIEHLIEIGLVQ</sequence>
<dbReference type="PANTHER" id="PTHR48207">
    <property type="entry name" value="SUCCINATE--HYDROXYMETHYLGLUTARATE COA-TRANSFERASE"/>
    <property type="match status" value="1"/>
</dbReference>
<keyword evidence="1" id="KW-0808">Transferase</keyword>
<dbReference type="InterPro" id="IPR023606">
    <property type="entry name" value="CoA-Trfase_III_dom_1_sf"/>
</dbReference>
<evidence type="ECO:0000313" key="2">
    <source>
        <dbReference type="EMBL" id="MET4574931.1"/>
    </source>
</evidence>
<evidence type="ECO:0000256" key="1">
    <source>
        <dbReference type="ARBA" id="ARBA00022679"/>
    </source>
</evidence>
<comment type="caution">
    <text evidence="2">The sequence shown here is derived from an EMBL/GenBank/DDBJ whole genome shotgun (WGS) entry which is preliminary data.</text>
</comment>
<dbReference type="SUPFAM" id="SSF89796">
    <property type="entry name" value="CoA-transferase family III (CaiB/BaiF)"/>
    <property type="match status" value="1"/>
</dbReference>
<dbReference type="Gene3D" id="3.30.1540.10">
    <property type="entry name" value="formyl-coa transferase, domain 3"/>
    <property type="match status" value="1"/>
</dbReference>